<proteinExistence type="predicted"/>
<evidence type="ECO:0000313" key="2">
    <source>
        <dbReference type="Proteomes" id="UP000831701"/>
    </source>
</evidence>
<comment type="caution">
    <text evidence="1">The sequence shown here is derived from an EMBL/GenBank/DDBJ whole genome shotgun (WGS) entry which is preliminary data.</text>
</comment>
<sequence>MNESSDSYDLLIMNTTDSDEGLYYCGTEESKVEDNKYITTKRVYTYGNITTRIIFNKEPQILQRNPDAREQARWNQDEDVFLTRVVFRVKDE</sequence>
<reference evidence="1" key="1">
    <citation type="submission" date="2022-04" db="EMBL/GenBank/DDBJ databases">
        <title>Jade perch genome.</title>
        <authorList>
            <person name="Chao B."/>
        </authorList>
    </citation>
    <scope>NUCLEOTIDE SEQUENCE</scope>
    <source>
        <strain evidence="1">CB-2022</strain>
    </source>
</reference>
<name>A0ACB8V9X3_9TELE</name>
<organism evidence="1 2">
    <name type="scientific">Scortum barcoo</name>
    <name type="common">barcoo grunter</name>
    <dbReference type="NCBI Taxonomy" id="214431"/>
    <lineage>
        <taxon>Eukaryota</taxon>
        <taxon>Metazoa</taxon>
        <taxon>Chordata</taxon>
        <taxon>Craniata</taxon>
        <taxon>Vertebrata</taxon>
        <taxon>Euteleostomi</taxon>
        <taxon>Actinopterygii</taxon>
        <taxon>Neopterygii</taxon>
        <taxon>Teleostei</taxon>
        <taxon>Neoteleostei</taxon>
        <taxon>Acanthomorphata</taxon>
        <taxon>Eupercaria</taxon>
        <taxon>Centrarchiformes</taxon>
        <taxon>Terapontoidei</taxon>
        <taxon>Terapontidae</taxon>
        <taxon>Scortum</taxon>
    </lineage>
</organism>
<evidence type="ECO:0000313" key="1">
    <source>
        <dbReference type="EMBL" id="KAI3352445.1"/>
    </source>
</evidence>
<dbReference type="Proteomes" id="UP000831701">
    <property type="component" value="Chromosome 23"/>
</dbReference>
<protein>
    <submittedName>
        <fullName evidence="1">Uncharacterized protein</fullName>
    </submittedName>
</protein>
<gene>
    <name evidence="1" type="ORF">L3Q82_005398</name>
</gene>
<dbReference type="EMBL" id="CM041553">
    <property type="protein sequence ID" value="KAI3352445.1"/>
    <property type="molecule type" value="Genomic_DNA"/>
</dbReference>
<accession>A0ACB8V9X3</accession>
<keyword evidence="2" id="KW-1185">Reference proteome</keyword>